<evidence type="ECO:0000256" key="1">
    <source>
        <dbReference type="SAM" id="SignalP"/>
    </source>
</evidence>
<dbReference type="Pfam" id="PF13449">
    <property type="entry name" value="Phytase-like"/>
    <property type="match status" value="1"/>
</dbReference>
<dbReference type="Proteomes" id="UP000295124">
    <property type="component" value="Unassembled WGS sequence"/>
</dbReference>
<comment type="caution">
    <text evidence="3">The sequence shown here is derived from an EMBL/GenBank/DDBJ whole genome shotgun (WGS) entry which is preliminary data.</text>
</comment>
<accession>A0A4R4ZSL2</accession>
<protein>
    <submittedName>
        <fullName evidence="3">Esterase-like activity of phytase family protein</fullName>
    </submittedName>
</protein>
<feature type="chain" id="PRO_5020923320" evidence="1">
    <location>
        <begin position="25"/>
        <end position="361"/>
    </location>
</feature>
<gene>
    <name evidence="3" type="ORF">E1263_07630</name>
</gene>
<sequence>MRWQKPLAAAVVLTALTTTLTASAMPGAAPGGPCSPDARFLGFSDALNKTSYDGQLVSGLSALNVTGPHSAVALVDNVLTSPARVFTLKVSGKPTVSVDGMTILKRPDGTPFNAQDFDGEGLVVERGNRTILATSEREPSIRRFRLSDGLQIGSLPVPARFQVAPAGEAVSNGTFESLVASRDGRSVFAGMEEPLAPDGRDTDDRGRNRILHYTGRSGHDYRVAAQYAYKTDPGLSLVELAWVSPTQLVSMERTFVAGVGNTIRVFTVSLRHASDVSKRASLADAPEQVYVKKKLLFDLVNCPPSGATALQPQPNPLLDNVEALALGGYLPGGRRQLYLLSDDNNGKLQITRFYSLAVDLH</sequence>
<name>A0A4R4ZSL2_9ACTN</name>
<dbReference type="EMBL" id="SMKX01000015">
    <property type="protein sequence ID" value="TDD61370.1"/>
    <property type="molecule type" value="Genomic_DNA"/>
</dbReference>
<dbReference type="RefSeq" id="WP_132166465.1">
    <property type="nucleotide sequence ID" value="NZ_SMKX01000015.1"/>
</dbReference>
<keyword evidence="4" id="KW-1185">Reference proteome</keyword>
<feature type="domain" description="Phytase-like" evidence="2">
    <location>
        <begin position="56"/>
        <end position="344"/>
    </location>
</feature>
<dbReference type="AlphaFoldDB" id="A0A4R4ZSL2"/>
<proteinExistence type="predicted"/>
<evidence type="ECO:0000259" key="2">
    <source>
        <dbReference type="Pfam" id="PF13449"/>
    </source>
</evidence>
<evidence type="ECO:0000313" key="3">
    <source>
        <dbReference type="EMBL" id="TDD61370.1"/>
    </source>
</evidence>
<keyword evidence="1" id="KW-0732">Signal</keyword>
<dbReference type="InterPro" id="IPR027372">
    <property type="entry name" value="Phytase-like_dom"/>
</dbReference>
<evidence type="ECO:0000313" key="4">
    <source>
        <dbReference type="Proteomes" id="UP000295124"/>
    </source>
</evidence>
<dbReference type="OrthoDB" id="9758957at2"/>
<feature type="signal peptide" evidence="1">
    <location>
        <begin position="1"/>
        <end position="24"/>
    </location>
</feature>
<reference evidence="3 4" key="1">
    <citation type="submission" date="2019-03" db="EMBL/GenBank/DDBJ databases">
        <title>Draft genome sequences of novel Actinobacteria.</title>
        <authorList>
            <person name="Sahin N."/>
            <person name="Ay H."/>
            <person name="Saygin H."/>
        </authorList>
    </citation>
    <scope>NUCLEOTIDE SEQUENCE [LARGE SCALE GENOMIC DNA]</scope>
    <source>
        <strain evidence="3 4">JCM 13523</strain>
    </source>
</reference>
<organism evidence="3 4">
    <name type="scientific">Kribbella antibiotica</name>
    <dbReference type="NCBI Taxonomy" id="190195"/>
    <lineage>
        <taxon>Bacteria</taxon>
        <taxon>Bacillati</taxon>
        <taxon>Actinomycetota</taxon>
        <taxon>Actinomycetes</taxon>
        <taxon>Propionibacteriales</taxon>
        <taxon>Kribbellaceae</taxon>
        <taxon>Kribbella</taxon>
    </lineage>
</organism>